<dbReference type="AlphaFoldDB" id="A0AAD2HUW4"/>
<reference evidence="3" key="1">
    <citation type="submission" date="2023-11" db="EMBL/GenBank/DDBJ databases">
        <authorList>
            <person name="De Vega J J."/>
            <person name="De Vega J J."/>
        </authorList>
    </citation>
    <scope>NUCLEOTIDE SEQUENCE</scope>
</reference>
<feature type="region of interest" description="Disordered" evidence="1">
    <location>
        <begin position="1"/>
        <end position="342"/>
    </location>
</feature>
<comment type="caution">
    <text evidence="3">The sequence shown here is derived from an EMBL/GenBank/DDBJ whole genome shotgun (WGS) entry which is preliminary data.</text>
</comment>
<evidence type="ECO:0000313" key="2">
    <source>
        <dbReference type="EMBL" id="CAK5282261.1"/>
    </source>
</evidence>
<protein>
    <submittedName>
        <fullName evidence="3">Uncharacterized protein</fullName>
    </submittedName>
</protein>
<keyword evidence="4" id="KW-1185">Reference proteome</keyword>
<feature type="compositionally biased region" description="Basic and acidic residues" evidence="1">
    <location>
        <begin position="270"/>
        <end position="282"/>
    </location>
</feature>
<feature type="compositionally biased region" description="Basic and acidic residues" evidence="1">
    <location>
        <begin position="190"/>
        <end position="199"/>
    </location>
</feature>
<sequence>MLPMPLPLLSSPRLPRRHSVSSVSSLPGSESSNASGSHSKSWFSRKKKEKTKAQDSSSVASGDSSSNAQDGGGGDAAHVVDGILDTLGPRGRSLDQQLHRPHPLAQSSHPPRFRPSASTDAVPSLPRGSASTTSLTSAPATAPSTPTRAPHYRKARSSTWTQPPPPPPHRGANLHVLIPDTPSAPSAPRPTHDQSRRAADPSPASPRHRTPASAVADWARGVSMEGRSGDKRSRSPLSPRSPPPALPLRLELDAESPVSPTPRSFGGAMRRKEGSSDTEYERGGMTSPQARSRPGSRPKTPDGPGFYSGRQEVNWTGEWRIEGSGKKGMQDVMKGLRHLKKK</sequence>
<name>A0AAD2HUW4_9AGAR</name>
<dbReference type="EMBL" id="CAVNYO010000451">
    <property type="protein sequence ID" value="CAK5282277.1"/>
    <property type="molecule type" value="Genomic_DNA"/>
</dbReference>
<organism evidence="3 4">
    <name type="scientific">Mycena citricolor</name>
    <dbReference type="NCBI Taxonomy" id="2018698"/>
    <lineage>
        <taxon>Eukaryota</taxon>
        <taxon>Fungi</taxon>
        <taxon>Dikarya</taxon>
        <taxon>Basidiomycota</taxon>
        <taxon>Agaricomycotina</taxon>
        <taxon>Agaricomycetes</taxon>
        <taxon>Agaricomycetidae</taxon>
        <taxon>Agaricales</taxon>
        <taxon>Marasmiineae</taxon>
        <taxon>Mycenaceae</taxon>
        <taxon>Mycena</taxon>
    </lineage>
</organism>
<feature type="compositionally biased region" description="Low complexity" evidence="1">
    <location>
        <begin position="20"/>
        <end position="41"/>
    </location>
</feature>
<evidence type="ECO:0000313" key="3">
    <source>
        <dbReference type="EMBL" id="CAK5282277.1"/>
    </source>
</evidence>
<evidence type="ECO:0000256" key="1">
    <source>
        <dbReference type="SAM" id="MobiDB-lite"/>
    </source>
</evidence>
<accession>A0AAD2HUW4</accession>
<gene>
    <name evidence="2" type="ORF">MYCIT1_LOCUS33869</name>
    <name evidence="3" type="ORF">MYCIT1_LOCUS33900</name>
</gene>
<proteinExistence type="predicted"/>
<feature type="compositionally biased region" description="Low complexity" evidence="1">
    <location>
        <begin position="129"/>
        <end position="149"/>
    </location>
</feature>
<evidence type="ECO:0000313" key="4">
    <source>
        <dbReference type="Proteomes" id="UP001295794"/>
    </source>
</evidence>
<feature type="compositionally biased region" description="Basic and acidic residues" evidence="1">
    <location>
        <begin position="319"/>
        <end position="329"/>
    </location>
</feature>
<dbReference type="Proteomes" id="UP001295794">
    <property type="component" value="Unassembled WGS sequence"/>
</dbReference>
<feature type="compositionally biased region" description="Low complexity" evidence="1">
    <location>
        <begin position="56"/>
        <end position="69"/>
    </location>
</feature>
<dbReference type="EMBL" id="CAVNYO010000450">
    <property type="protein sequence ID" value="CAK5282261.1"/>
    <property type="molecule type" value="Genomic_DNA"/>
</dbReference>